<dbReference type="GeneID" id="4600659"/>
<gene>
    <name evidence="2" type="ordered locus">Tpen_1522</name>
</gene>
<feature type="transmembrane region" description="Helical" evidence="1">
    <location>
        <begin position="130"/>
        <end position="151"/>
    </location>
</feature>
<organism evidence="2 3">
    <name type="scientific">Thermofilum pendens (strain DSM 2475 / Hrk 5)</name>
    <dbReference type="NCBI Taxonomy" id="368408"/>
    <lineage>
        <taxon>Archaea</taxon>
        <taxon>Thermoproteota</taxon>
        <taxon>Thermoprotei</taxon>
        <taxon>Thermofilales</taxon>
        <taxon>Thermofilaceae</taxon>
        <taxon>Thermofilum</taxon>
    </lineage>
</organism>
<evidence type="ECO:0008006" key="4">
    <source>
        <dbReference type="Google" id="ProtNLM"/>
    </source>
</evidence>
<feature type="transmembrane region" description="Helical" evidence="1">
    <location>
        <begin position="184"/>
        <end position="208"/>
    </location>
</feature>
<dbReference type="KEGG" id="tpe:Tpen_1522"/>
<protein>
    <recommendedName>
        <fullName evidence="4">DUF3267 domain-containing protein</fullName>
    </recommendedName>
</protein>
<dbReference type="EnsemblBacteria" id="ABL78919">
    <property type="protein sequence ID" value="ABL78919"/>
    <property type="gene ID" value="Tpen_1522"/>
</dbReference>
<keyword evidence="1" id="KW-0472">Membrane</keyword>
<keyword evidence="1" id="KW-0812">Transmembrane</keyword>
<evidence type="ECO:0000256" key="1">
    <source>
        <dbReference type="SAM" id="Phobius"/>
    </source>
</evidence>
<feature type="transmembrane region" description="Helical" evidence="1">
    <location>
        <begin position="12"/>
        <end position="35"/>
    </location>
</feature>
<sequence length="280" mass="29311">MQGERCYVSVKESLAAVAGFALLLFYVAVLLLGSFTPPADLVVFALGVLATLALHEGIHVAVAYAFGARGISVKPFRASWILVGVYVSTKTSLRRDEWLVVALAPLLVLTPAALVAAKTLEGLARETAEFIVVFNTMGAGGDLFLALAVLLSAKRDALIHDEGERVVFEGSCSRVAALTSIGKAVLAFSATFCCLWLGVLALCAFLRLDVEALGVRLIETEKAAGYAARLTNAGLATFLAVALIAALLVGLAEYKKLGRMGEASAKAGEKKDNFSATASS</sequence>
<evidence type="ECO:0000313" key="2">
    <source>
        <dbReference type="EMBL" id="ABL78919.1"/>
    </source>
</evidence>
<feature type="transmembrane region" description="Helical" evidence="1">
    <location>
        <begin position="41"/>
        <end position="67"/>
    </location>
</feature>
<keyword evidence="1" id="KW-1133">Transmembrane helix</keyword>
<proteinExistence type="predicted"/>
<dbReference type="RefSeq" id="WP_011753184.1">
    <property type="nucleotide sequence ID" value="NC_008698.1"/>
</dbReference>
<evidence type="ECO:0000313" key="3">
    <source>
        <dbReference type="Proteomes" id="UP000000641"/>
    </source>
</evidence>
<accession>A1S0D9</accession>
<dbReference type="STRING" id="368408.Tpen_1522"/>
<dbReference type="InterPro" id="IPR021683">
    <property type="entry name" value="DUF3267"/>
</dbReference>
<name>A1S0D9_THEPD</name>
<feature type="transmembrane region" description="Helical" evidence="1">
    <location>
        <begin position="228"/>
        <end position="251"/>
    </location>
</feature>
<dbReference type="eggNOG" id="arCOG05799">
    <property type="taxonomic scope" value="Archaea"/>
</dbReference>
<dbReference type="EMBL" id="CP000505">
    <property type="protein sequence ID" value="ABL78919.1"/>
    <property type="molecule type" value="Genomic_DNA"/>
</dbReference>
<dbReference type="Pfam" id="PF11667">
    <property type="entry name" value="DUF3267"/>
    <property type="match status" value="1"/>
</dbReference>
<dbReference type="AlphaFoldDB" id="A1S0D9"/>
<keyword evidence="3" id="KW-1185">Reference proteome</keyword>
<reference evidence="3" key="1">
    <citation type="journal article" date="2008" name="J. Bacteriol.">
        <title>Genome sequence of Thermofilum pendens reveals an exceptional loss of biosynthetic pathways without genome reduction.</title>
        <authorList>
            <person name="Anderson I."/>
            <person name="Rodriguez J."/>
            <person name="Susanti D."/>
            <person name="Porat I."/>
            <person name="Reich C."/>
            <person name="Ulrich L.E."/>
            <person name="Elkins J.G."/>
            <person name="Mavromatis K."/>
            <person name="Lykidis A."/>
            <person name="Kim E."/>
            <person name="Thompson L.S."/>
            <person name="Nolan M."/>
            <person name="Land M."/>
            <person name="Copeland A."/>
            <person name="Lapidus A."/>
            <person name="Lucas S."/>
            <person name="Detter C."/>
            <person name="Zhulin I.B."/>
            <person name="Olsen G.J."/>
            <person name="Whitman W."/>
            <person name="Mukhopadhyay B."/>
            <person name="Bristow J."/>
            <person name="Kyrpides N."/>
        </authorList>
    </citation>
    <scope>NUCLEOTIDE SEQUENCE [LARGE SCALE GENOMIC DNA]</scope>
    <source>
        <strain evidence="3">DSM 2475 / Hrk 5</strain>
    </source>
</reference>
<feature type="transmembrane region" description="Helical" evidence="1">
    <location>
        <begin position="98"/>
        <end position="118"/>
    </location>
</feature>
<dbReference type="Proteomes" id="UP000000641">
    <property type="component" value="Chromosome"/>
</dbReference>
<dbReference type="HOGENOM" id="CLU_992556_0_0_2"/>